<dbReference type="PROSITE" id="PS50106">
    <property type="entry name" value="PDZ"/>
    <property type="match status" value="1"/>
</dbReference>
<dbReference type="AlphaFoldDB" id="A0A5B8M8D0"/>
<keyword evidence="5" id="KW-0812">Transmembrane</keyword>
<dbReference type="PRINTS" id="PR00834">
    <property type="entry name" value="PROTEASES2C"/>
</dbReference>
<dbReference type="SUPFAM" id="SSF50494">
    <property type="entry name" value="Trypsin-like serine proteases"/>
    <property type="match status" value="1"/>
</dbReference>
<dbReference type="Gene3D" id="2.30.42.10">
    <property type="match status" value="1"/>
</dbReference>
<proteinExistence type="inferred from homology"/>
<dbReference type="SMART" id="SM00228">
    <property type="entry name" value="PDZ"/>
    <property type="match status" value="1"/>
</dbReference>
<keyword evidence="5" id="KW-1133">Transmembrane helix</keyword>
<keyword evidence="3" id="KW-0378">Hydrolase</keyword>
<dbReference type="PANTHER" id="PTHR43343:SF3">
    <property type="entry name" value="PROTEASE DO-LIKE 8, CHLOROPLASTIC"/>
    <property type="match status" value="1"/>
</dbReference>
<feature type="compositionally biased region" description="Pro residues" evidence="4">
    <location>
        <begin position="1"/>
        <end position="10"/>
    </location>
</feature>
<feature type="domain" description="PDZ" evidence="6">
    <location>
        <begin position="284"/>
        <end position="376"/>
    </location>
</feature>
<dbReference type="InterPro" id="IPR001478">
    <property type="entry name" value="PDZ"/>
</dbReference>
<evidence type="ECO:0000256" key="3">
    <source>
        <dbReference type="ARBA" id="ARBA00022801"/>
    </source>
</evidence>
<keyword evidence="2" id="KW-0645">Protease</keyword>
<evidence type="ECO:0000313" key="8">
    <source>
        <dbReference type="Proteomes" id="UP000320216"/>
    </source>
</evidence>
<dbReference type="InterPro" id="IPR001940">
    <property type="entry name" value="Peptidase_S1C"/>
</dbReference>
<dbReference type="PANTHER" id="PTHR43343">
    <property type="entry name" value="PEPTIDASE S12"/>
    <property type="match status" value="1"/>
</dbReference>
<feature type="compositionally biased region" description="Low complexity" evidence="4">
    <location>
        <begin position="57"/>
        <end position="78"/>
    </location>
</feature>
<name>A0A5B8M8D0_9MICO</name>
<evidence type="ECO:0000256" key="1">
    <source>
        <dbReference type="ARBA" id="ARBA00010541"/>
    </source>
</evidence>
<keyword evidence="8" id="KW-1185">Reference proteome</keyword>
<dbReference type="Pfam" id="PF13180">
    <property type="entry name" value="PDZ_2"/>
    <property type="match status" value="1"/>
</dbReference>
<dbReference type="KEGG" id="huw:FPZ11_17290"/>
<comment type="similarity">
    <text evidence="1">Belongs to the peptidase S1C family.</text>
</comment>
<organism evidence="7 8">
    <name type="scientific">Humibacter ginsenosidimutans</name>
    <dbReference type="NCBI Taxonomy" id="2599293"/>
    <lineage>
        <taxon>Bacteria</taxon>
        <taxon>Bacillati</taxon>
        <taxon>Actinomycetota</taxon>
        <taxon>Actinomycetes</taxon>
        <taxon>Micrococcales</taxon>
        <taxon>Microbacteriaceae</taxon>
        <taxon>Humibacter</taxon>
    </lineage>
</organism>
<feature type="region of interest" description="Disordered" evidence="4">
    <location>
        <begin position="57"/>
        <end position="79"/>
    </location>
</feature>
<dbReference type="Proteomes" id="UP000320216">
    <property type="component" value="Chromosome"/>
</dbReference>
<dbReference type="EMBL" id="CP042305">
    <property type="protein sequence ID" value="QDZ16978.1"/>
    <property type="molecule type" value="Genomic_DNA"/>
</dbReference>
<dbReference type="GO" id="GO:0004252">
    <property type="term" value="F:serine-type endopeptidase activity"/>
    <property type="evidence" value="ECO:0007669"/>
    <property type="project" value="InterPro"/>
</dbReference>
<dbReference type="GO" id="GO:0006508">
    <property type="term" value="P:proteolysis"/>
    <property type="evidence" value="ECO:0007669"/>
    <property type="project" value="UniProtKB-KW"/>
</dbReference>
<evidence type="ECO:0000259" key="6">
    <source>
        <dbReference type="PROSITE" id="PS50106"/>
    </source>
</evidence>
<dbReference type="InterPro" id="IPR043504">
    <property type="entry name" value="Peptidase_S1_PA_chymotrypsin"/>
</dbReference>
<feature type="transmembrane region" description="Helical" evidence="5">
    <location>
        <begin position="31"/>
        <end position="53"/>
    </location>
</feature>
<reference evidence="7 8" key="1">
    <citation type="submission" date="2019-07" db="EMBL/GenBank/DDBJ databases">
        <title>Full genome sequence of Humibacter sp. WJ7-1.</title>
        <authorList>
            <person name="Im W.-T."/>
        </authorList>
    </citation>
    <scope>NUCLEOTIDE SEQUENCE [LARGE SCALE GENOMIC DNA]</scope>
    <source>
        <strain evidence="7 8">WJ7-1</strain>
    </source>
</reference>
<evidence type="ECO:0000256" key="5">
    <source>
        <dbReference type="SAM" id="Phobius"/>
    </source>
</evidence>
<gene>
    <name evidence="7" type="ORF">FPZ11_17290</name>
</gene>
<protein>
    <submittedName>
        <fullName evidence="7">PDZ domain-containing protein</fullName>
    </submittedName>
</protein>
<evidence type="ECO:0000313" key="7">
    <source>
        <dbReference type="EMBL" id="QDZ16978.1"/>
    </source>
</evidence>
<dbReference type="SUPFAM" id="SSF50156">
    <property type="entry name" value="PDZ domain-like"/>
    <property type="match status" value="1"/>
</dbReference>
<dbReference type="Gene3D" id="2.40.10.10">
    <property type="entry name" value="Trypsin-like serine proteases"/>
    <property type="match status" value="2"/>
</dbReference>
<evidence type="ECO:0000256" key="2">
    <source>
        <dbReference type="ARBA" id="ARBA00022670"/>
    </source>
</evidence>
<accession>A0A5B8M8D0</accession>
<keyword evidence="5" id="KW-0472">Membrane</keyword>
<sequence>MPATPPPAAPDPSAGSAQRPPSPQRRGVPAWLVWVVAAIIAIVFGLGSGWLGARLGGATTSSSRTTSTGTAAGSKSGSCDAVSVANDVLPTIVTINVSTSSESGVGSGEIVRKDGYIVTNNHVISPAANGGLITVTFSNGHTERATLVGRDPRSDLAVLKVSVDSDLPVIGIGNSENIAVGQPVVALGAPLGLSSTVTGGIVSALGRNVPVPSDNDQTTVLAGAIQTDAAINPGNSGGALVDCKGDLLGVNTAIATVPNEEGTGGGGSVGIGFAVPVNFAMRVTNDLIKNGEVSYAYFGLEVTPIPQAVADRWGIEDGLYVQEVDSAGSAAKAGLKHGDIITKIDGQTATNSDLLTHVALTKKAGDTVQITYVRDGTEHTVTATLVGQP</sequence>
<dbReference type="InterPro" id="IPR009003">
    <property type="entry name" value="Peptidase_S1_PA"/>
</dbReference>
<dbReference type="InterPro" id="IPR036034">
    <property type="entry name" value="PDZ_sf"/>
</dbReference>
<evidence type="ECO:0000256" key="4">
    <source>
        <dbReference type="SAM" id="MobiDB-lite"/>
    </source>
</evidence>
<dbReference type="OrthoDB" id="9758917at2"/>
<feature type="region of interest" description="Disordered" evidence="4">
    <location>
        <begin position="1"/>
        <end position="24"/>
    </location>
</feature>
<dbReference type="Pfam" id="PF13365">
    <property type="entry name" value="Trypsin_2"/>
    <property type="match status" value="1"/>
</dbReference>
<dbReference type="InterPro" id="IPR051201">
    <property type="entry name" value="Chloro_Bact_Ser_Proteases"/>
</dbReference>